<feature type="domain" description="Glucose-methanol-choline oxidoreductase C-terminal" evidence="8">
    <location>
        <begin position="497"/>
        <end position="552"/>
    </location>
</feature>
<organism evidence="9 10">
    <name type="scientific">Rhodococcus artemisiae</name>
    <dbReference type="NCBI Taxonomy" id="714159"/>
    <lineage>
        <taxon>Bacteria</taxon>
        <taxon>Bacillati</taxon>
        <taxon>Actinomycetota</taxon>
        <taxon>Actinomycetes</taxon>
        <taxon>Mycobacteriales</taxon>
        <taxon>Nocardiaceae</taxon>
        <taxon>Rhodococcus</taxon>
    </lineage>
</organism>
<gene>
    <name evidence="9" type="ORF">Q7514_19385</name>
</gene>
<dbReference type="InterPro" id="IPR007867">
    <property type="entry name" value="GMC_OxRtase_C"/>
</dbReference>
<evidence type="ECO:0000259" key="6">
    <source>
        <dbReference type="Pfam" id="PF00732"/>
    </source>
</evidence>
<evidence type="ECO:0000259" key="7">
    <source>
        <dbReference type="Pfam" id="PF00890"/>
    </source>
</evidence>
<evidence type="ECO:0000313" key="9">
    <source>
        <dbReference type="EMBL" id="MEE2059685.1"/>
    </source>
</evidence>
<dbReference type="PANTHER" id="PTHR42784">
    <property type="entry name" value="PYRANOSE 2-OXIDASE"/>
    <property type="match status" value="1"/>
</dbReference>
<comment type="cofactor">
    <cofactor evidence="1">
        <name>FAD</name>
        <dbReference type="ChEBI" id="CHEBI:57692"/>
    </cofactor>
</comment>
<dbReference type="InterPro" id="IPR051473">
    <property type="entry name" value="P2Ox-like"/>
</dbReference>
<keyword evidence="10" id="KW-1185">Reference proteome</keyword>
<dbReference type="PANTHER" id="PTHR42784:SF1">
    <property type="entry name" value="PYRANOSE 2-OXIDASE"/>
    <property type="match status" value="1"/>
</dbReference>
<keyword evidence="4" id="KW-0274">FAD</keyword>
<dbReference type="Gene3D" id="3.50.50.60">
    <property type="entry name" value="FAD/NAD(P)-binding domain"/>
    <property type="match status" value="2"/>
</dbReference>
<dbReference type="EMBL" id="JAUTXY010000009">
    <property type="protein sequence ID" value="MEE2059685.1"/>
    <property type="molecule type" value="Genomic_DNA"/>
</dbReference>
<keyword evidence="3" id="KW-0285">Flavoprotein</keyword>
<protein>
    <submittedName>
        <fullName evidence="9">GMC family oxidoreductase N-terminal domain-containing protein</fullName>
    </submittedName>
</protein>
<dbReference type="Proteomes" id="UP001336020">
    <property type="component" value="Unassembled WGS sequence"/>
</dbReference>
<dbReference type="Pfam" id="PF05199">
    <property type="entry name" value="GMC_oxred_C"/>
    <property type="match status" value="1"/>
</dbReference>
<comment type="caution">
    <text evidence="9">The sequence shown here is derived from an EMBL/GenBank/DDBJ whole genome shotgun (WGS) entry which is preliminary data.</text>
</comment>
<accession>A0ABU7LDQ0</accession>
<evidence type="ECO:0000256" key="1">
    <source>
        <dbReference type="ARBA" id="ARBA00001974"/>
    </source>
</evidence>
<evidence type="ECO:0000259" key="8">
    <source>
        <dbReference type="Pfam" id="PF05199"/>
    </source>
</evidence>
<reference evidence="9 10" key="1">
    <citation type="submission" date="2023-07" db="EMBL/GenBank/DDBJ databases">
        <authorList>
            <person name="Girao M."/>
            <person name="Carvalho M.F."/>
        </authorList>
    </citation>
    <scope>NUCLEOTIDE SEQUENCE [LARGE SCALE GENOMIC DNA]</scope>
    <source>
        <strain evidence="9 10">YIM65754</strain>
    </source>
</reference>
<sequence>MTLTDVIVIGAGGGGPVVAKELAARGLDVLVLESGPRFDDPENQWTHFENDANNPITGFLREGPGDRSEGPWLRDLPQNSFVWQVSGVGGATLHYFGNSPRAMPGVFEGYDGADRDMYDTEHLFPFGYEELRRYYEWVEATLPVQTAPMGTKEQVFLRGAAAMGLPHQTSLDTTGPAHRAQQNAILQPGGTAGRTRDPALLHHPQARGCTMCGHCYQGCYLPLGAPRNLKARRSTDNSYVPMMLTADAWSPNGRPVTLMTDAGVTKILVREISGETVAHGVRFRTADGEEHEAEAKVVVLAAGAIESPRLWLNSELPDPGDWVGRGLTDHHMDAVFGVFDEYTGETRGAGSNARVDIPGHGAIEQVGMPPALLAYSLGYSDSGIHGYGRAGGVVDAAGADSLGRLVGRDLLTTLSDADRVLGALVITDDDVEPGNRVSVPGLLPSDEHGVVPRVTVKHRARSDRTRRNREYCTRKAVELMRAAGAKSVHRCDWPPLILHAQSSMRMGADEKNSILDSSAEARWVKRLYIADNSALPNSLGGPNPTLTTQALATRTAEKIVETYFGGVGWVGRENPVSSIDDRVTHAVVSRGL</sequence>
<evidence type="ECO:0000256" key="5">
    <source>
        <dbReference type="ARBA" id="ARBA00023002"/>
    </source>
</evidence>
<dbReference type="InterPro" id="IPR036188">
    <property type="entry name" value="FAD/NAD-bd_sf"/>
</dbReference>
<comment type="similarity">
    <text evidence="2">Belongs to the GMC oxidoreductase family.</text>
</comment>
<dbReference type="Pfam" id="PF00732">
    <property type="entry name" value="GMC_oxred_N"/>
    <property type="match status" value="1"/>
</dbReference>
<keyword evidence="5" id="KW-0560">Oxidoreductase</keyword>
<evidence type="ECO:0000256" key="3">
    <source>
        <dbReference type="ARBA" id="ARBA00022630"/>
    </source>
</evidence>
<evidence type="ECO:0000256" key="2">
    <source>
        <dbReference type="ARBA" id="ARBA00010790"/>
    </source>
</evidence>
<feature type="domain" description="Glucose-methanol-choline oxidoreductase N-terminal" evidence="6">
    <location>
        <begin position="208"/>
        <end position="331"/>
    </location>
</feature>
<proteinExistence type="inferred from homology"/>
<evidence type="ECO:0000313" key="10">
    <source>
        <dbReference type="Proteomes" id="UP001336020"/>
    </source>
</evidence>
<dbReference type="InterPro" id="IPR003953">
    <property type="entry name" value="FAD-dep_OxRdtase_2_FAD-bd"/>
</dbReference>
<evidence type="ECO:0000256" key="4">
    <source>
        <dbReference type="ARBA" id="ARBA00022827"/>
    </source>
</evidence>
<dbReference type="InterPro" id="IPR000172">
    <property type="entry name" value="GMC_OxRdtase_N"/>
</dbReference>
<dbReference type="SUPFAM" id="SSF51905">
    <property type="entry name" value="FAD/NAD(P)-binding domain"/>
    <property type="match status" value="1"/>
</dbReference>
<dbReference type="Pfam" id="PF00890">
    <property type="entry name" value="FAD_binding_2"/>
    <property type="match status" value="1"/>
</dbReference>
<name>A0ABU7LDQ0_9NOCA</name>
<feature type="domain" description="FAD-dependent oxidoreductase 2 FAD-binding" evidence="7">
    <location>
        <begin position="5"/>
        <end position="38"/>
    </location>
</feature>